<comment type="caution">
    <text evidence="5">The sequence shown here is derived from an EMBL/GenBank/DDBJ whole genome shotgun (WGS) entry which is preliminary data.</text>
</comment>
<dbReference type="Gene3D" id="3.40.50.2000">
    <property type="entry name" value="Glycogen Phosphorylase B"/>
    <property type="match status" value="2"/>
</dbReference>
<keyword evidence="1" id="KW-0328">Glycosyltransferase</keyword>
<feature type="compositionally biased region" description="Low complexity" evidence="3">
    <location>
        <begin position="513"/>
        <end position="546"/>
    </location>
</feature>
<evidence type="ECO:0000256" key="3">
    <source>
        <dbReference type="SAM" id="MobiDB-lite"/>
    </source>
</evidence>
<dbReference type="GO" id="GO:0016757">
    <property type="term" value="F:glycosyltransferase activity"/>
    <property type="evidence" value="ECO:0007669"/>
    <property type="project" value="UniProtKB-KW"/>
</dbReference>
<dbReference type="PANTHER" id="PTHR12526">
    <property type="entry name" value="GLYCOSYLTRANSFERASE"/>
    <property type="match status" value="1"/>
</dbReference>
<evidence type="ECO:0000313" key="6">
    <source>
        <dbReference type="Proteomes" id="UP000616114"/>
    </source>
</evidence>
<organism evidence="5 6">
    <name type="scientific">Sediminivirga luteola</name>
    <dbReference type="NCBI Taxonomy" id="1774748"/>
    <lineage>
        <taxon>Bacteria</taxon>
        <taxon>Bacillati</taxon>
        <taxon>Actinomycetota</taxon>
        <taxon>Actinomycetes</taxon>
        <taxon>Micrococcales</taxon>
        <taxon>Brevibacteriaceae</taxon>
        <taxon>Sediminivirga</taxon>
    </lineage>
</organism>
<feature type="domain" description="Glycosyltransferase subfamily 4-like N-terminal" evidence="4">
    <location>
        <begin position="110"/>
        <end position="212"/>
    </location>
</feature>
<dbReference type="Pfam" id="PF13692">
    <property type="entry name" value="Glyco_trans_1_4"/>
    <property type="match status" value="1"/>
</dbReference>
<evidence type="ECO:0000256" key="2">
    <source>
        <dbReference type="ARBA" id="ARBA00022679"/>
    </source>
</evidence>
<feature type="compositionally biased region" description="Low complexity" evidence="3">
    <location>
        <begin position="438"/>
        <end position="459"/>
    </location>
</feature>
<reference evidence="5" key="1">
    <citation type="journal article" date="2014" name="Int. J. Syst. Evol. Microbiol.">
        <title>Complete genome sequence of Corynebacterium casei LMG S-19264T (=DSM 44701T), isolated from a smear-ripened cheese.</title>
        <authorList>
            <consortium name="US DOE Joint Genome Institute (JGI-PGF)"/>
            <person name="Walter F."/>
            <person name="Albersmeier A."/>
            <person name="Kalinowski J."/>
            <person name="Ruckert C."/>
        </authorList>
    </citation>
    <scope>NUCLEOTIDE SEQUENCE</scope>
    <source>
        <strain evidence="5">CGMCC 1.12785</strain>
    </source>
</reference>
<feature type="region of interest" description="Disordered" evidence="3">
    <location>
        <begin position="438"/>
        <end position="546"/>
    </location>
</feature>
<dbReference type="PANTHER" id="PTHR12526:SF510">
    <property type="entry name" value="D-INOSITOL 3-PHOSPHATE GLYCOSYLTRANSFERASE"/>
    <property type="match status" value="1"/>
</dbReference>
<proteinExistence type="predicted"/>
<reference evidence="5" key="2">
    <citation type="submission" date="2020-09" db="EMBL/GenBank/DDBJ databases">
        <authorList>
            <person name="Sun Q."/>
            <person name="Zhou Y."/>
        </authorList>
    </citation>
    <scope>NUCLEOTIDE SEQUENCE</scope>
    <source>
        <strain evidence="5">CGMCC 1.12785</strain>
    </source>
</reference>
<dbReference type="Proteomes" id="UP000616114">
    <property type="component" value="Unassembled WGS sequence"/>
</dbReference>
<keyword evidence="6" id="KW-1185">Reference proteome</keyword>
<protein>
    <submittedName>
        <fullName evidence="5">Colanic acid biosynthesis glycosyltransferase WcaL</fullName>
    </submittedName>
</protein>
<dbReference type="SUPFAM" id="SSF53756">
    <property type="entry name" value="UDP-Glycosyltransferase/glycogen phosphorylase"/>
    <property type="match status" value="1"/>
</dbReference>
<dbReference type="InterPro" id="IPR028098">
    <property type="entry name" value="Glyco_trans_4-like_N"/>
</dbReference>
<gene>
    <name evidence="5" type="ORF">GCM10011333_19750</name>
</gene>
<evidence type="ECO:0000256" key="1">
    <source>
        <dbReference type="ARBA" id="ARBA00022676"/>
    </source>
</evidence>
<name>A0A8J2TYM7_9MICO</name>
<dbReference type="Pfam" id="PF13439">
    <property type="entry name" value="Glyco_transf_4"/>
    <property type="match status" value="1"/>
</dbReference>
<dbReference type="AlphaFoldDB" id="A0A8J2TYM7"/>
<evidence type="ECO:0000313" key="5">
    <source>
        <dbReference type="EMBL" id="GGA16668.1"/>
    </source>
</evidence>
<dbReference type="EMBL" id="BMFY01000007">
    <property type="protein sequence ID" value="GGA16668.1"/>
    <property type="molecule type" value="Genomic_DNA"/>
</dbReference>
<evidence type="ECO:0000259" key="4">
    <source>
        <dbReference type="Pfam" id="PF13439"/>
    </source>
</evidence>
<keyword evidence="2" id="KW-0808">Transferase</keyword>
<sequence length="546" mass="57394">MVPQSAAGRQPVVGYVLKMYPRFSETFIVSEILAREAQGEKIVIFSLRPTTDTRFHPELARVQAPVVHVERPSSAHRWWQVWQRGEADGLAGGLSDALPELLRAGHDDAGQAVTLARLAREHGVTHLHAHFASVATTVARLAGLIAGLPYSFTAHAKDIFHESVDEAELGRKLAGAHHAITISEYNLADLRRRFPASAARLTLVRNGLELERFPYRPARPEDGGRRLLAVGRLVEKKGFGLLVESVARLRDAGIDVSADIAGDGPLHAELQALIARYRLADRVRLLGPRTQAEILELLGSHDVFVAPFVVGRDGNADGLPTVLLEAMARGIRCVAADVTAVGEVVRTGETGWLVPSGDVPALTAAIGEAIRPDPEHRTLTGNARRLVEELFDSRRQAAALRALVAQPAAPRGPAAPADPITAEAAPVSAIVHSAAPAPVSTASPVPSASAVAAGDSGSPLPEHTGTAGLLAGAEEDQDDSEPLPGRPGEGLPAMPMPVRAARSFAARDLRPVPATTAASAASTASEAPAASSAPTASAAPTERTHR</sequence>
<accession>A0A8J2TYM7</accession>